<dbReference type="Proteomes" id="UP000243401">
    <property type="component" value="Unassembled WGS sequence"/>
</dbReference>
<accession>A0AAJ3NXK1</accession>
<sequence>MVTETSGVVWRFESYAYSENHTYEGGKVMDQELLDVGYRCYTGEKVDVYFNTAICQHSGNCVRGNSKLFNLKRKPWIMPDEVDVATVIKVIDTCPSGALKYRHK</sequence>
<reference evidence="2 3" key="1">
    <citation type="submission" date="2010-04" db="EMBL/GenBank/DDBJ databases">
        <title>The Genome Sequence of Escherichia coli H605.</title>
        <authorList>
            <consortium name="The Broad Institute Genome Sequencing Platform"/>
            <consortium name="The Broad Institute Genome Sequencing Center for Infectious Disease"/>
            <person name="Feldgarden M."/>
            <person name="Gordon D.M."/>
            <person name="Johnson J.R."/>
            <person name="Johnston B.D."/>
            <person name="Young S."/>
            <person name="Zeng Q."/>
            <person name="Koehrsen M."/>
            <person name="Alvarado L."/>
            <person name="Berlin A.M."/>
            <person name="Borenstein D."/>
            <person name="Chapman S.B."/>
            <person name="Chen Z."/>
            <person name="Engels R."/>
            <person name="Freedman E."/>
            <person name="Gellesch M."/>
            <person name="Goldberg J."/>
            <person name="Griggs A."/>
            <person name="Gujja S."/>
            <person name="Heilman E.R."/>
            <person name="Heiman D.I."/>
            <person name="Hepburn T.A."/>
            <person name="Howarth C."/>
            <person name="Jen D."/>
            <person name="Larson L."/>
            <person name="Mehta T."/>
            <person name="Park D."/>
            <person name="Pearson M."/>
            <person name="Richards J."/>
            <person name="Roberts A."/>
            <person name="Saif S."/>
            <person name="Shea T.D."/>
            <person name="Shenoy N."/>
            <person name="Sisk P."/>
            <person name="Stolte C."/>
            <person name="Sykes S.N."/>
            <person name="Walk T."/>
            <person name="White J."/>
            <person name="Yandava C."/>
            <person name="Haas B."/>
            <person name="Henn M.R."/>
            <person name="Nusbaum C."/>
            <person name="Birren B."/>
        </authorList>
    </citation>
    <scope>NUCLEOTIDE SEQUENCE [LARGE SCALE GENOMIC DNA]</scope>
    <source>
        <strain evidence="2 3">H605</strain>
    </source>
</reference>
<evidence type="ECO:0000313" key="3">
    <source>
        <dbReference type="Proteomes" id="UP000243401"/>
    </source>
</evidence>
<dbReference type="InterPro" id="IPR010693">
    <property type="entry name" value="Divergent_4Fe-4S_mono-cluster"/>
</dbReference>
<comment type="caution">
    <text evidence="2">The sequence shown here is derived from an EMBL/GenBank/DDBJ whole genome shotgun (WGS) entry which is preliminary data.</text>
</comment>
<evidence type="ECO:0000313" key="2">
    <source>
        <dbReference type="EMBL" id="OSL47083.1"/>
    </source>
</evidence>
<protein>
    <recommendedName>
        <fullName evidence="1">Divergent 4Fe-4S mono-cluster domain-containing protein</fullName>
    </recommendedName>
</protein>
<proteinExistence type="predicted"/>
<name>A0AAJ3NXK1_ECOLX</name>
<dbReference type="Pfam" id="PF06902">
    <property type="entry name" value="Fer4_19"/>
    <property type="match status" value="1"/>
</dbReference>
<feature type="domain" description="Divergent 4Fe-4S mono-cluster" evidence="1">
    <location>
        <begin position="41"/>
        <end position="104"/>
    </location>
</feature>
<gene>
    <name evidence="2" type="ORF">EATG_02170</name>
</gene>
<evidence type="ECO:0000259" key="1">
    <source>
        <dbReference type="Pfam" id="PF06902"/>
    </source>
</evidence>
<dbReference type="AlphaFoldDB" id="A0AAJ3NXK1"/>
<dbReference type="EMBL" id="ADJX01000008">
    <property type="protein sequence ID" value="OSL47083.1"/>
    <property type="molecule type" value="Genomic_DNA"/>
</dbReference>
<organism evidence="2 3">
    <name type="scientific">Escherichia coli H605</name>
    <dbReference type="NCBI Taxonomy" id="656410"/>
    <lineage>
        <taxon>Bacteria</taxon>
        <taxon>Pseudomonadati</taxon>
        <taxon>Pseudomonadota</taxon>
        <taxon>Gammaproteobacteria</taxon>
        <taxon>Enterobacterales</taxon>
        <taxon>Enterobacteriaceae</taxon>
        <taxon>Escherichia</taxon>
    </lineage>
</organism>